<dbReference type="PANTHER" id="PTHR46844:SF1">
    <property type="entry name" value="SLR5058 PROTEIN"/>
    <property type="match status" value="1"/>
</dbReference>
<evidence type="ECO:0000256" key="2">
    <source>
        <dbReference type="ARBA" id="ARBA00022840"/>
    </source>
</evidence>
<dbReference type="Gene3D" id="3.80.10.10">
    <property type="entry name" value="Ribonuclease Inhibitor"/>
    <property type="match status" value="1"/>
</dbReference>
<evidence type="ECO:0000313" key="5">
    <source>
        <dbReference type="Proteomes" id="UP000222531"/>
    </source>
</evidence>
<keyword evidence="1" id="KW-0547">Nucleotide-binding</keyword>
<dbReference type="OrthoDB" id="135105at2"/>
<comment type="caution">
    <text evidence="4">The sequence shown here is derived from an EMBL/GenBank/DDBJ whole genome shotgun (WGS) entry which is preliminary data.</text>
</comment>
<dbReference type="GO" id="GO:0005524">
    <property type="term" value="F:ATP binding"/>
    <property type="evidence" value="ECO:0007669"/>
    <property type="project" value="UniProtKB-KW"/>
</dbReference>
<dbReference type="InterPro" id="IPR007111">
    <property type="entry name" value="NACHT_NTPase"/>
</dbReference>
<dbReference type="SUPFAM" id="SSF52540">
    <property type="entry name" value="P-loop containing nucleoside triphosphate hydrolases"/>
    <property type="match status" value="1"/>
</dbReference>
<keyword evidence="2" id="KW-0067">ATP-binding</keyword>
<reference evidence="4 5" key="1">
    <citation type="journal article" date="2017" name="Biochemistry">
        <title>Identification of the Biosynthetic Pathway for the Antibiotic Bicyclomycin.</title>
        <authorList>
            <person name="Patteson J."/>
            <person name="Cai W."/>
            <person name="Johnson R.A."/>
            <person name="Santa Maria K."/>
            <person name="Li B."/>
        </authorList>
    </citation>
    <scope>NUCLEOTIDE SEQUENCE [LARGE SCALE GENOMIC DNA]</scope>
    <source>
        <strain evidence="4 5">ATCC 21532</strain>
    </source>
</reference>
<dbReference type="Proteomes" id="UP000222531">
    <property type="component" value="Unassembled WGS sequence"/>
</dbReference>
<dbReference type="InterPro" id="IPR009003">
    <property type="entry name" value="Peptidase_S1_PA"/>
</dbReference>
<evidence type="ECO:0000313" key="4">
    <source>
        <dbReference type="EMBL" id="PHQ51887.1"/>
    </source>
</evidence>
<organism evidence="4 5">
    <name type="scientific">Streptomyces cinnamoneus</name>
    <name type="common">Streptoverticillium cinnamoneum</name>
    <dbReference type="NCBI Taxonomy" id="53446"/>
    <lineage>
        <taxon>Bacteria</taxon>
        <taxon>Bacillati</taxon>
        <taxon>Actinomycetota</taxon>
        <taxon>Actinomycetes</taxon>
        <taxon>Kitasatosporales</taxon>
        <taxon>Streptomycetaceae</taxon>
        <taxon>Streptomyces</taxon>
        <taxon>Streptomyces cinnamoneus group</taxon>
    </lineage>
</organism>
<dbReference type="SUPFAM" id="SSF52058">
    <property type="entry name" value="L domain-like"/>
    <property type="match status" value="1"/>
</dbReference>
<dbReference type="AlphaFoldDB" id="A0A2G1XKY2"/>
<dbReference type="EMBL" id="NHZO01000133">
    <property type="protein sequence ID" value="PHQ51887.1"/>
    <property type="molecule type" value="Genomic_DNA"/>
</dbReference>
<dbReference type="InterPro" id="IPR001611">
    <property type="entry name" value="Leu-rich_rpt"/>
</dbReference>
<evidence type="ECO:0000259" key="3">
    <source>
        <dbReference type="PROSITE" id="PS50837"/>
    </source>
</evidence>
<name>A0A2G1XKY2_STRCJ</name>
<feature type="domain" description="NACHT" evidence="3">
    <location>
        <begin position="293"/>
        <end position="639"/>
    </location>
</feature>
<dbReference type="PROSITE" id="PS50837">
    <property type="entry name" value="NACHT"/>
    <property type="match status" value="1"/>
</dbReference>
<dbReference type="PROSITE" id="PS51450">
    <property type="entry name" value="LRR"/>
    <property type="match status" value="1"/>
</dbReference>
<dbReference type="Pfam" id="PF05729">
    <property type="entry name" value="NACHT"/>
    <property type="match status" value="1"/>
</dbReference>
<dbReference type="InterPro" id="IPR027417">
    <property type="entry name" value="P-loop_NTPase"/>
</dbReference>
<protein>
    <recommendedName>
        <fullName evidence="3">NACHT domain-containing protein</fullName>
    </recommendedName>
</protein>
<evidence type="ECO:0000256" key="1">
    <source>
        <dbReference type="ARBA" id="ARBA00022741"/>
    </source>
</evidence>
<dbReference type="InterPro" id="IPR032675">
    <property type="entry name" value="LRR_dom_sf"/>
</dbReference>
<gene>
    <name evidence="4" type="ORF">BLA24_11155</name>
</gene>
<accession>A0A2G1XKY2</accession>
<dbReference type="Gene3D" id="3.40.50.300">
    <property type="entry name" value="P-loop containing nucleotide triphosphate hydrolases"/>
    <property type="match status" value="1"/>
</dbReference>
<dbReference type="PANTHER" id="PTHR46844">
    <property type="entry name" value="SLR5058 PROTEIN"/>
    <property type="match status" value="1"/>
</dbReference>
<dbReference type="SUPFAM" id="SSF50494">
    <property type="entry name" value="Trypsin-like serine proteases"/>
    <property type="match status" value="1"/>
</dbReference>
<proteinExistence type="predicted"/>
<dbReference type="RefSeq" id="WP_099198867.1">
    <property type="nucleotide sequence ID" value="NZ_NHZO01000133.1"/>
</dbReference>
<keyword evidence="5" id="KW-1185">Reference proteome</keyword>
<sequence>MRVRSAQDRLVSVHGSKQGSGVLLTERLILTSAHVVEVGHPTWVGVPGDLAPTVCDVLWRGNLDGCDAALLGTQRPVVDVADASGLRLGVVTTREPVRGCQVLGFPWVQRYEGDELEAVQITGTLTPFSGRVRRRYVLQSDHHPPAPMPGGSPWSGLSGGPLFAGPLLVGIVCEDQAGWQHSALAAIPLASLFADRGFTAVLRSQWPQAPPLEELHTPHPEDLAYEARYARALKAAYSRMEVFGLDDLGANDNSWDLDTAYLSLEAMAPVAGDTDGRPRPEPRRIEDLLGPRPRTVLRGEAGAGKTTLVWWLASHAAHRTLPEELSTLNGLVPFVIPMRSLAARGLTAPTPAQLPVIAPLQVDTSPDGWAGRVLEAGRALLLVDGLDELPQAERAPARRWLTGLLRMYPDTRCLVTVRPLAVEDAWLESEGFEELQLLPMSDDDIQAFVAAWHRAARLECDSFGGTPRADQERARLATLERDLSQEFQLNSTLRDLARTPLLCAVICALHRRRSGLLPSTRWHLYEAALSMLLGNRDAYRRVGTPEGIALTIDDSRQLLQRIAVWLVRNGRAELSQKQATRQLKTGMAGLRKVRDQGTPDQVLTHLLNRSGLLQERAADSIQFIHRTFQDYLAAKEFQESDSLDELLGHTVDEQWQDVILLAIGHCGRKEVRRVIARLITAGDTAPERAEQWHLRALAAACATAAPYLDDDQYETVWGGVKALGPPASAGKVELLASLGPDVLPVLPRPDDLSSVEVALMVVSVLRSLGTWAIPLLQLYRLHESRKVREGVAAAWHAMDRRRYVEEVLVGMRLDDVAVHVNTAEELALAPRLGDTGRLVLHGEHTDAQALGRALRDRTVDALELWQNHALENVDFLRGHATLRSLSLMYCSRVRDLSGLRGSALRTLRLTETRLSYAALAGLPDVPDLTTLWFDGLPPDSAGRIPPPHPRVTELQVRHWRDPVRLNDIDSWASLETLHVHGTLASPAELRALAGLPHLHTLSLSPNTVEDLDDVEPLRGVHTLGLTLLEGVLDARLFRTFPALRRLSLRESSGTTVLDLSAVPRLPAPLTVSARLRSHLKVIGAKHLKDQLTLDFSRRPPKETAPEP</sequence>